<accession>A0AAV4V3E8</accession>
<proteinExistence type="predicted"/>
<gene>
    <name evidence="1" type="ORF">CEXT_321841</name>
</gene>
<sequence length="122" mass="13870">MCSIKQQFNEHISSIFNSSIQPDTISDFLFGSRYSNLSDGELVSYNPVSTVLPCEEGNGSLRFCHCRNECIGDITWNIFLKNNPINAHVAFSLLLRCNCLHHEALTFCPTSRGPKYESLDYW</sequence>
<dbReference type="Proteomes" id="UP001054945">
    <property type="component" value="Unassembled WGS sequence"/>
</dbReference>
<keyword evidence="2" id="KW-1185">Reference proteome</keyword>
<comment type="caution">
    <text evidence="1">The sequence shown here is derived from an EMBL/GenBank/DDBJ whole genome shotgun (WGS) entry which is preliminary data.</text>
</comment>
<organism evidence="1 2">
    <name type="scientific">Caerostris extrusa</name>
    <name type="common">Bark spider</name>
    <name type="synonym">Caerostris bankana</name>
    <dbReference type="NCBI Taxonomy" id="172846"/>
    <lineage>
        <taxon>Eukaryota</taxon>
        <taxon>Metazoa</taxon>
        <taxon>Ecdysozoa</taxon>
        <taxon>Arthropoda</taxon>
        <taxon>Chelicerata</taxon>
        <taxon>Arachnida</taxon>
        <taxon>Araneae</taxon>
        <taxon>Araneomorphae</taxon>
        <taxon>Entelegynae</taxon>
        <taxon>Araneoidea</taxon>
        <taxon>Araneidae</taxon>
        <taxon>Caerostris</taxon>
    </lineage>
</organism>
<dbReference type="AlphaFoldDB" id="A0AAV4V3E8"/>
<reference evidence="1 2" key="1">
    <citation type="submission" date="2021-06" db="EMBL/GenBank/DDBJ databases">
        <title>Caerostris extrusa draft genome.</title>
        <authorList>
            <person name="Kono N."/>
            <person name="Arakawa K."/>
        </authorList>
    </citation>
    <scope>NUCLEOTIDE SEQUENCE [LARGE SCALE GENOMIC DNA]</scope>
</reference>
<protein>
    <submittedName>
        <fullName evidence="1">Uncharacterized protein</fullName>
    </submittedName>
</protein>
<dbReference type="EMBL" id="BPLR01013875">
    <property type="protein sequence ID" value="GIY64439.1"/>
    <property type="molecule type" value="Genomic_DNA"/>
</dbReference>
<evidence type="ECO:0000313" key="1">
    <source>
        <dbReference type="EMBL" id="GIY64439.1"/>
    </source>
</evidence>
<name>A0AAV4V3E8_CAEEX</name>
<evidence type="ECO:0000313" key="2">
    <source>
        <dbReference type="Proteomes" id="UP001054945"/>
    </source>
</evidence>